<reference evidence="1 2" key="1">
    <citation type="journal article" date="2015" name="Fungal Genet. Biol.">
        <title>Evolution of novel wood decay mechanisms in Agaricales revealed by the genome sequences of Fistulina hepatica and Cylindrobasidium torrendii.</title>
        <authorList>
            <person name="Floudas D."/>
            <person name="Held B.W."/>
            <person name="Riley R."/>
            <person name="Nagy L.G."/>
            <person name="Koehler G."/>
            <person name="Ransdell A.S."/>
            <person name="Younus H."/>
            <person name="Chow J."/>
            <person name="Chiniquy J."/>
            <person name="Lipzen A."/>
            <person name="Tritt A."/>
            <person name="Sun H."/>
            <person name="Haridas S."/>
            <person name="LaButti K."/>
            <person name="Ohm R.A."/>
            <person name="Kues U."/>
            <person name="Blanchette R.A."/>
            <person name="Grigoriev I.V."/>
            <person name="Minto R.E."/>
            <person name="Hibbett D.S."/>
        </authorList>
    </citation>
    <scope>NUCLEOTIDE SEQUENCE [LARGE SCALE GENOMIC DNA]</scope>
    <source>
        <strain evidence="1 2">FP15055 ss-10</strain>
    </source>
</reference>
<protein>
    <submittedName>
        <fullName evidence="1">Uncharacterized protein</fullName>
    </submittedName>
</protein>
<gene>
    <name evidence="1" type="ORF">CYLTODRAFT_422499</name>
</gene>
<dbReference type="AlphaFoldDB" id="A0A0D7BD46"/>
<organism evidence="1 2">
    <name type="scientific">Cylindrobasidium torrendii FP15055 ss-10</name>
    <dbReference type="NCBI Taxonomy" id="1314674"/>
    <lineage>
        <taxon>Eukaryota</taxon>
        <taxon>Fungi</taxon>
        <taxon>Dikarya</taxon>
        <taxon>Basidiomycota</taxon>
        <taxon>Agaricomycotina</taxon>
        <taxon>Agaricomycetes</taxon>
        <taxon>Agaricomycetidae</taxon>
        <taxon>Agaricales</taxon>
        <taxon>Marasmiineae</taxon>
        <taxon>Physalacriaceae</taxon>
        <taxon>Cylindrobasidium</taxon>
    </lineage>
</organism>
<evidence type="ECO:0000313" key="2">
    <source>
        <dbReference type="Proteomes" id="UP000054007"/>
    </source>
</evidence>
<evidence type="ECO:0000313" key="1">
    <source>
        <dbReference type="EMBL" id="KIY67466.1"/>
    </source>
</evidence>
<dbReference type="Proteomes" id="UP000054007">
    <property type="component" value="Unassembled WGS sequence"/>
</dbReference>
<accession>A0A0D7BD46</accession>
<proteinExistence type="predicted"/>
<dbReference type="OrthoDB" id="3229878at2759"/>
<keyword evidence="2" id="KW-1185">Reference proteome</keyword>
<dbReference type="EMBL" id="KN880525">
    <property type="protein sequence ID" value="KIY67466.1"/>
    <property type="molecule type" value="Genomic_DNA"/>
</dbReference>
<sequence length="116" mass="12564">MKCLQFLQSSTPQGIVYGVLFSISHCALLSWDPVTSKVQHTLPLVFAPDCYGNERKMAGVTALVHLSEHLDTLADGFGAVVAPQTKSPGLLPFEIMAHIASFITKPKRLFTFASSS</sequence>
<name>A0A0D7BD46_9AGAR</name>